<dbReference type="RefSeq" id="WP_032732780.1">
    <property type="nucleotide sequence ID" value="NZ_BIGL01000001.1"/>
</dbReference>
<evidence type="ECO:0000313" key="2">
    <source>
        <dbReference type="Proteomes" id="UP000516181"/>
    </source>
</evidence>
<sequence length="112" mass="12707">MAVQTYKELAEIYAARISKCKDGDMRVIELNKIWMEIQTLTVDGNPLTEHQRVRMLEELKKALTDLGYDDDVIALEHYSGREDYEALAKSGSSISNDEILAMMRMVAKGPKP</sequence>
<dbReference type="AlphaFoldDB" id="A0A0B7GAN8"/>
<organism evidence="1 2">
    <name type="scientific">Klebsiella variicola</name>
    <dbReference type="NCBI Taxonomy" id="244366"/>
    <lineage>
        <taxon>Bacteria</taxon>
        <taxon>Pseudomonadati</taxon>
        <taxon>Pseudomonadota</taxon>
        <taxon>Gammaproteobacteria</taxon>
        <taxon>Enterobacterales</taxon>
        <taxon>Enterobacteriaceae</taxon>
        <taxon>Klebsiella/Raoultella group</taxon>
        <taxon>Klebsiella</taxon>
        <taxon>Klebsiella pneumoniae complex</taxon>
    </lineage>
</organism>
<reference evidence="1 2" key="1">
    <citation type="submission" date="2020-08" db="EMBL/GenBank/DDBJ databases">
        <title>Complete genome sequence of Klebsiella pneumoniae KP2757.</title>
        <authorList>
            <person name="Zhang X."/>
        </authorList>
    </citation>
    <scope>NUCLEOTIDE SEQUENCE [LARGE SCALE GENOMIC DNA]</scope>
    <source>
        <strain evidence="1 2">KP2757</strain>
    </source>
</reference>
<dbReference type="EMBL" id="CP060807">
    <property type="protein sequence ID" value="QNP22994.1"/>
    <property type="molecule type" value="Genomic_DNA"/>
</dbReference>
<protein>
    <submittedName>
        <fullName evidence="1">Uncharacterized protein</fullName>
    </submittedName>
</protein>
<accession>A0A0B7GAN8</accession>
<name>A0A0B7GAN8_KLEVA</name>
<proteinExistence type="predicted"/>
<dbReference type="Proteomes" id="UP000516181">
    <property type="component" value="Chromosome"/>
</dbReference>
<evidence type="ECO:0000313" key="1">
    <source>
        <dbReference type="EMBL" id="QNP22994.1"/>
    </source>
</evidence>
<gene>
    <name evidence="1" type="ORF">IAP99_16290</name>
</gene>